<evidence type="ECO:0000256" key="3">
    <source>
        <dbReference type="SAM" id="Phobius"/>
    </source>
</evidence>
<dbReference type="GeneID" id="92359603"/>
<dbReference type="GO" id="GO:0005783">
    <property type="term" value="C:endoplasmic reticulum"/>
    <property type="evidence" value="ECO:0007669"/>
    <property type="project" value="TreeGrafter"/>
</dbReference>
<reference evidence="6" key="2">
    <citation type="journal article" date="2021" name="Sci. Data">
        <title>Chromosome-scale genome sequencing, assembly and annotation of six genomes from subfamily Leishmaniinae.</title>
        <authorList>
            <person name="Almutairi H."/>
            <person name="Urbaniak M.D."/>
            <person name="Bates M.D."/>
            <person name="Jariyapan N."/>
            <person name="Kwakye-Nuako G."/>
            <person name="Thomaz Soccol V."/>
            <person name="Al-Salem W.S."/>
            <person name="Dillon R.J."/>
            <person name="Bates P.A."/>
            <person name="Gatherer D."/>
        </authorList>
    </citation>
    <scope>NUCLEOTIDE SEQUENCE [LARGE SCALE GENOMIC DNA]</scope>
</reference>
<dbReference type="PANTHER" id="PTHR10434">
    <property type="entry name" value="1-ACYL-SN-GLYCEROL-3-PHOSPHATE ACYLTRANSFERASE"/>
    <property type="match status" value="1"/>
</dbReference>
<keyword evidence="1" id="KW-0808">Transferase</keyword>
<evidence type="ECO:0000313" key="6">
    <source>
        <dbReference type="Proteomes" id="UP000674143"/>
    </source>
</evidence>
<dbReference type="PANTHER" id="PTHR10434:SF48">
    <property type="entry name" value="PUTATIVE-RELATED"/>
    <property type="match status" value="1"/>
</dbReference>
<dbReference type="CDD" id="cd07989">
    <property type="entry name" value="LPLAT_AGPAT-like"/>
    <property type="match status" value="1"/>
</dbReference>
<dbReference type="InterPro" id="IPR002123">
    <property type="entry name" value="Plipid/glycerol_acylTrfase"/>
</dbReference>
<evidence type="ECO:0000313" key="5">
    <source>
        <dbReference type="EMBL" id="KAG5473603.1"/>
    </source>
</evidence>
<organism evidence="5 6">
    <name type="scientific">Leishmania orientalis</name>
    <dbReference type="NCBI Taxonomy" id="2249476"/>
    <lineage>
        <taxon>Eukaryota</taxon>
        <taxon>Discoba</taxon>
        <taxon>Euglenozoa</taxon>
        <taxon>Kinetoplastea</taxon>
        <taxon>Metakinetoplastina</taxon>
        <taxon>Trypanosomatida</taxon>
        <taxon>Trypanosomatidae</taxon>
        <taxon>Leishmaniinae</taxon>
        <taxon>Leishmania</taxon>
    </lineage>
</organism>
<dbReference type="GO" id="GO:0003841">
    <property type="term" value="F:1-acylglycerol-3-phosphate O-acyltransferase activity"/>
    <property type="evidence" value="ECO:0007669"/>
    <property type="project" value="TreeGrafter"/>
</dbReference>
<keyword evidence="3" id="KW-1133">Transmembrane helix</keyword>
<dbReference type="Pfam" id="PF01553">
    <property type="entry name" value="Acyltransferase"/>
    <property type="match status" value="1"/>
</dbReference>
<protein>
    <recommendedName>
        <fullName evidence="4">Phospholipid/glycerol acyltransferase domain-containing protein</fullName>
    </recommendedName>
</protein>
<proteinExistence type="predicted"/>
<comment type="caution">
    <text evidence="5">The sequence shown here is derived from an EMBL/GenBank/DDBJ whole genome shotgun (WGS) entry which is preliminary data.</text>
</comment>
<evidence type="ECO:0000256" key="2">
    <source>
        <dbReference type="ARBA" id="ARBA00023315"/>
    </source>
</evidence>
<dbReference type="SUPFAM" id="SSF69593">
    <property type="entry name" value="Glycerol-3-phosphate (1)-acyltransferase"/>
    <property type="match status" value="1"/>
</dbReference>
<dbReference type="SMR" id="A0A836KPQ1"/>
<dbReference type="RefSeq" id="XP_067061606.1">
    <property type="nucleotide sequence ID" value="XM_067205669.1"/>
</dbReference>
<keyword evidence="3" id="KW-0812">Transmembrane</keyword>
<keyword evidence="2" id="KW-0012">Acyltransferase</keyword>
<keyword evidence="6" id="KW-1185">Reference proteome</keyword>
<accession>A0A836KPQ1</accession>
<name>A0A836KPQ1_9TRYP</name>
<dbReference type="KEGG" id="loi:92359603"/>
<sequence length="327" mass="37335">MTFLLWAVFAALYGCFLCLLRERKVPLMAMRVWYTLHMVLCVMISWFCCVVLILLGRAHLLGTATSQSLARCVCATTFGYWLRFNSPHIRVEHLPGSMSFSSMTEQHDLCVCHTSFFDTMLYLWCVPYSYIYKAKTFAKASLRNMPLFGTVMIACGHFLVYFSSEDVNSFSVDKDKQAAVAADVEDWVKEGKSLCFYPEGALNRTPEVLRDFRLGSFNTILKHKMPLHYLVVYGNHEVWPPSFKGLPGFPADIYTYVGKYDYNPDEEDALSLSTGLRKEIQRHLDDMVAKKKRLDKEAVIFRPASVLGGGEREGHYHREVHGSVLAQ</sequence>
<evidence type="ECO:0000256" key="1">
    <source>
        <dbReference type="ARBA" id="ARBA00022679"/>
    </source>
</evidence>
<dbReference type="GO" id="GO:0006654">
    <property type="term" value="P:phosphatidic acid biosynthetic process"/>
    <property type="evidence" value="ECO:0007669"/>
    <property type="project" value="TreeGrafter"/>
</dbReference>
<dbReference type="AlphaFoldDB" id="A0A836KPQ1"/>
<reference evidence="6" key="1">
    <citation type="journal article" date="2021" name="Microbiol. Resour. Announc.">
        <title>LGAAP: Leishmaniinae Genome Assembly and Annotation Pipeline.</title>
        <authorList>
            <person name="Almutairi H."/>
            <person name="Urbaniak M.D."/>
            <person name="Bates M.D."/>
            <person name="Jariyapan N."/>
            <person name="Kwakye-Nuako G."/>
            <person name="Thomaz-Soccol V."/>
            <person name="Al-Salem W.S."/>
            <person name="Dillon R.J."/>
            <person name="Bates P.A."/>
            <person name="Gatherer D."/>
        </authorList>
    </citation>
    <scope>NUCLEOTIDE SEQUENCE [LARGE SCALE GENOMIC DNA]</scope>
</reference>
<feature type="transmembrane region" description="Helical" evidence="3">
    <location>
        <begin position="33"/>
        <end position="55"/>
    </location>
</feature>
<dbReference type="EMBL" id="JAFHLR010000029">
    <property type="protein sequence ID" value="KAG5473603.1"/>
    <property type="molecule type" value="Genomic_DNA"/>
</dbReference>
<gene>
    <name evidence="5" type="ORF">LSCM4_03673</name>
</gene>
<evidence type="ECO:0000259" key="4">
    <source>
        <dbReference type="SMART" id="SM00563"/>
    </source>
</evidence>
<dbReference type="Proteomes" id="UP000674143">
    <property type="component" value="Unassembled WGS sequence"/>
</dbReference>
<dbReference type="SMART" id="SM00563">
    <property type="entry name" value="PlsC"/>
    <property type="match status" value="1"/>
</dbReference>
<feature type="domain" description="Phospholipid/glycerol acyltransferase" evidence="4">
    <location>
        <begin position="108"/>
        <end position="235"/>
    </location>
</feature>
<keyword evidence="3" id="KW-0472">Membrane</keyword>